<evidence type="ECO:0000259" key="1">
    <source>
        <dbReference type="PROSITE" id="PS50172"/>
    </source>
</evidence>
<keyword evidence="3" id="KW-1185">Reference proteome</keyword>
<gene>
    <name evidence="2" type="ORF">N656DRAFT_694761</name>
</gene>
<protein>
    <recommendedName>
        <fullName evidence="1">BRCT domain-containing protein</fullName>
    </recommendedName>
</protein>
<dbReference type="AlphaFoldDB" id="A0AAN6YVG9"/>
<dbReference type="EMBL" id="MU853335">
    <property type="protein sequence ID" value="KAK4115028.1"/>
    <property type="molecule type" value="Genomic_DNA"/>
</dbReference>
<dbReference type="InterPro" id="IPR036420">
    <property type="entry name" value="BRCT_dom_sf"/>
</dbReference>
<comment type="caution">
    <text evidence="2">The sequence shown here is derived from an EMBL/GenBank/DDBJ whole genome shotgun (WGS) entry which is preliminary data.</text>
</comment>
<dbReference type="Gene3D" id="3.40.50.10190">
    <property type="entry name" value="BRCT domain"/>
    <property type="match status" value="1"/>
</dbReference>
<accession>A0AAN6YVG9</accession>
<name>A0AAN6YVG9_9PEZI</name>
<dbReference type="InterPro" id="IPR001357">
    <property type="entry name" value="BRCT_dom"/>
</dbReference>
<evidence type="ECO:0000313" key="3">
    <source>
        <dbReference type="Proteomes" id="UP001302812"/>
    </source>
</evidence>
<dbReference type="PROSITE" id="PS50172">
    <property type="entry name" value="BRCT"/>
    <property type="match status" value="1"/>
</dbReference>
<reference evidence="2" key="1">
    <citation type="journal article" date="2023" name="Mol. Phylogenet. Evol.">
        <title>Genome-scale phylogeny and comparative genomics of the fungal order Sordariales.</title>
        <authorList>
            <person name="Hensen N."/>
            <person name="Bonometti L."/>
            <person name="Westerberg I."/>
            <person name="Brannstrom I.O."/>
            <person name="Guillou S."/>
            <person name="Cros-Aarteil S."/>
            <person name="Calhoun S."/>
            <person name="Haridas S."/>
            <person name="Kuo A."/>
            <person name="Mondo S."/>
            <person name="Pangilinan J."/>
            <person name="Riley R."/>
            <person name="LaButti K."/>
            <person name="Andreopoulos B."/>
            <person name="Lipzen A."/>
            <person name="Chen C."/>
            <person name="Yan M."/>
            <person name="Daum C."/>
            <person name="Ng V."/>
            <person name="Clum A."/>
            <person name="Steindorff A."/>
            <person name="Ohm R.A."/>
            <person name="Martin F."/>
            <person name="Silar P."/>
            <person name="Natvig D.O."/>
            <person name="Lalanne C."/>
            <person name="Gautier V."/>
            <person name="Ament-Velasquez S.L."/>
            <person name="Kruys A."/>
            <person name="Hutchinson M.I."/>
            <person name="Powell A.J."/>
            <person name="Barry K."/>
            <person name="Miller A.N."/>
            <person name="Grigoriev I.V."/>
            <person name="Debuchy R."/>
            <person name="Gladieux P."/>
            <person name="Hiltunen Thoren M."/>
            <person name="Johannesson H."/>
        </authorList>
    </citation>
    <scope>NUCLEOTIDE SEQUENCE</scope>
    <source>
        <strain evidence="2">CBS 508.74</strain>
    </source>
</reference>
<evidence type="ECO:0000313" key="2">
    <source>
        <dbReference type="EMBL" id="KAK4115028.1"/>
    </source>
</evidence>
<proteinExistence type="predicted"/>
<dbReference type="SUPFAM" id="SSF52113">
    <property type="entry name" value="BRCT domain"/>
    <property type="match status" value="1"/>
</dbReference>
<feature type="non-terminal residue" evidence="2">
    <location>
        <position position="267"/>
    </location>
</feature>
<sequence length="267" mass="30712">LRGGKVRPIFRGLRIAVAGDLTRNRSSQWTEANIARWVALREGRFVRAGAGPTQAVNGGGDGVTHLVCDKGEFERRSGRDIVREALKHQKTCHIVSLDWLEDSMLQAKRLPEEPYSFVRTLKQQREKERRRMMVIKGLEQAEKGVNPNFYHVYFDHTFFRYEIVLTRGDEELGTQGERYILMIHESNAKPHLYWFVIKYYKKKGDPQPKIHRPSGSPGLFSREFGLFEDFFHKKTGIPWVQRLIKAGTTIDKALFQYAPPTGGKPVG</sequence>
<reference evidence="2" key="2">
    <citation type="submission" date="2023-05" db="EMBL/GenBank/DDBJ databases">
        <authorList>
            <consortium name="Lawrence Berkeley National Laboratory"/>
            <person name="Steindorff A."/>
            <person name="Hensen N."/>
            <person name="Bonometti L."/>
            <person name="Westerberg I."/>
            <person name="Brannstrom I.O."/>
            <person name="Guillou S."/>
            <person name="Cros-Aarteil S."/>
            <person name="Calhoun S."/>
            <person name="Haridas S."/>
            <person name="Kuo A."/>
            <person name="Mondo S."/>
            <person name="Pangilinan J."/>
            <person name="Riley R."/>
            <person name="Labutti K."/>
            <person name="Andreopoulos B."/>
            <person name="Lipzen A."/>
            <person name="Chen C."/>
            <person name="Yanf M."/>
            <person name="Daum C."/>
            <person name="Ng V."/>
            <person name="Clum A."/>
            <person name="Ohm R."/>
            <person name="Martin F."/>
            <person name="Silar P."/>
            <person name="Natvig D."/>
            <person name="Lalanne C."/>
            <person name="Gautier V."/>
            <person name="Ament-Velasquez S.L."/>
            <person name="Kruys A."/>
            <person name="Hutchinson M.I."/>
            <person name="Powell A.J."/>
            <person name="Barry K."/>
            <person name="Miller A.N."/>
            <person name="Grigoriev I.V."/>
            <person name="Debuchy R."/>
            <person name="Gladieux P."/>
            <person name="Thoren M.H."/>
            <person name="Johannesson H."/>
        </authorList>
    </citation>
    <scope>NUCLEOTIDE SEQUENCE</scope>
    <source>
        <strain evidence="2">CBS 508.74</strain>
    </source>
</reference>
<feature type="non-terminal residue" evidence="2">
    <location>
        <position position="1"/>
    </location>
</feature>
<dbReference type="Proteomes" id="UP001302812">
    <property type="component" value="Unassembled WGS sequence"/>
</dbReference>
<dbReference type="RefSeq" id="XP_064672598.1">
    <property type="nucleotide sequence ID" value="XM_064810681.1"/>
</dbReference>
<feature type="domain" description="BRCT" evidence="1">
    <location>
        <begin position="5"/>
        <end position="117"/>
    </location>
</feature>
<dbReference type="GeneID" id="89934806"/>
<organism evidence="2 3">
    <name type="scientific">Canariomyces notabilis</name>
    <dbReference type="NCBI Taxonomy" id="2074819"/>
    <lineage>
        <taxon>Eukaryota</taxon>
        <taxon>Fungi</taxon>
        <taxon>Dikarya</taxon>
        <taxon>Ascomycota</taxon>
        <taxon>Pezizomycotina</taxon>
        <taxon>Sordariomycetes</taxon>
        <taxon>Sordariomycetidae</taxon>
        <taxon>Sordariales</taxon>
        <taxon>Chaetomiaceae</taxon>
        <taxon>Canariomyces</taxon>
    </lineage>
</organism>